<name>A0ABT2EW12_9BACT</name>
<evidence type="ECO:0000313" key="2">
    <source>
        <dbReference type="Proteomes" id="UP001204798"/>
    </source>
</evidence>
<accession>A0ABT2EW12</accession>
<sequence length="37" mass="4532">MNEPKEYRIVRIVKKRRWQVCLEALRSCLALSTQEKR</sequence>
<keyword evidence="2" id="KW-1185">Reference proteome</keyword>
<evidence type="ECO:0000313" key="1">
    <source>
        <dbReference type="EMBL" id="MCS3921100.1"/>
    </source>
</evidence>
<dbReference type="Proteomes" id="UP001204798">
    <property type="component" value="Unassembled WGS sequence"/>
</dbReference>
<dbReference type="EMBL" id="JANUCP010000009">
    <property type="protein sequence ID" value="MCS3921100.1"/>
    <property type="molecule type" value="Genomic_DNA"/>
</dbReference>
<proteinExistence type="predicted"/>
<reference evidence="1 2" key="1">
    <citation type="submission" date="2022-08" db="EMBL/GenBank/DDBJ databases">
        <title>Bacterial and archaeal communities from various locations to study Microbial Dark Matter (Phase II).</title>
        <authorList>
            <person name="Stepanauskas R."/>
        </authorList>
    </citation>
    <scope>NUCLEOTIDE SEQUENCE [LARGE SCALE GENOMIC DNA]</scope>
    <source>
        <strain evidence="1 2">PD1</strain>
    </source>
</reference>
<gene>
    <name evidence="1" type="ORF">M2350_003541</name>
</gene>
<comment type="caution">
    <text evidence="1">The sequence shown here is derived from an EMBL/GenBank/DDBJ whole genome shotgun (WGS) entry which is preliminary data.</text>
</comment>
<organism evidence="1 2">
    <name type="scientific">Candidatus Fervidibacter sacchari</name>
    <dbReference type="NCBI Taxonomy" id="1448929"/>
    <lineage>
        <taxon>Bacteria</taxon>
        <taxon>Candidatus Fervidibacterota</taxon>
        <taxon>Candidatus Fervidibacter</taxon>
    </lineage>
</organism>
<protein>
    <submittedName>
        <fullName evidence="1">Uncharacterized protein</fullName>
    </submittedName>
</protein>